<dbReference type="InterPro" id="IPR013738">
    <property type="entry name" value="Beta_galactosidase_Trimer"/>
</dbReference>
<feature type="active site" description="Nucleophile" evidence="9">
    <location>
        <position position="312"/>
    </location>
</feature>
<dbReference type="AlphaFoldDB" id="A0A4Q2REX9"/>
<dbReference type="PIRSF" id="PIRSF001084">
    <property type="entry name" value="B-galactosidase"/>
    <property type="match status" value="1"/>
</dbReference>
<evidence type="ECO:0000256" key="11">
    <source>
        <dbReference type="PIRSR" id="PIRSR001084-3"/>
    </source>
</evidence>
<evidence type="ECO:0000256" key="7">
    <source>
        <dbReference type="ARBA" id="ARBA00023295"/>
    </source>
</evidence>
<protein>
    <recommendedName>
        <fullName evidence="3 8">Beta-galactosidase</fullName>
        <shortName evidence="8">Beta-gal</shortName>
        <ecNumber evidence="3 8">3.2.1.23</ecNumber>
    </recommendedName>
</protein>
<dbReference type="SUPFAM" id="SSF51011">
    <property type="entry name" value="Glycosyl hydrolase domain"/>
    <property type="match status" value="1"/>
</dbReference>
<dbReference type="Pfam" id="PF02449">
    <property type="entry name" value="Glyco_hydro_42"/>
    <property type="match status" value="1"/>
</dbReference>
<dbReference type="Gene3D" id="2.60.40.1180">
    <property type="entry name" value="Golgi alpha-mannosidase II"/>
    <property type="match status" value="1"/>
</dbReference>
<dbReference type="GO" id="GO:0006012">
    <property type="term" value="P:galactose metabolic process"/>
    <property type="evidence" value="ECO:0007669"/>
    <property type="project" value="InterPro"/>
</dbReference>
<evidence type="ECO:0000256" key="1">
    <source>
        <dbReference type="ARBA" id="ARBA00001412"/>
    </source>
</evidence>
<dbReference type="GO" id="GO:0004565">
    <property type="term" value="F:beta-galactosidase activity"/>
    <property type="evidence" value="ECO:0007669"/>
    <property type="project" value="UniProtKB-EC"/>
</dbReference>
<comment type="similarity">
    <text evidence="2 8">Belongs to the glycosyl hydrolase 42 family.</text>
</comment>
<evidence type="ECO:0000256" key="6">
    <source>
        <dbReference type="ARBA" id="ARBA00022833"/>
    </source>
</evidence>
<feature type="domain" description="Beta-galactosidase trimerisation" evidence="13">
    <location>
        <begin position="398"/>
        <end position="588"/>
    </location>
</feature>
<evidence type="ECO:0000256" key="9">
    <source>
        <dbReference type="PIRSR" id="PIRSR001084-1"/>
    </source>
</evidence>
<evidence type="ECO:0000256" key="4">
    <source>
        <dbReference type="ARBA" id="ARBA00022723"/>
    </source>
</evidence>
<evidence type="ECO:0000256" key="2">
    <source>
        <dbReference type="ARBA" id="ARBA00005940"/>
    </source>
</evidence>
<reference evidence="15 16" key="1">
    <citation type="submission" date="2018-09" db="EMBL/GenBank/DDBJ databases">
        <authorList>
            <person name="Grouzdev D.S."/>
            <person name="Krutkina M.S."/>
        </authorList>
    </citation>
    <scope>NUCLEOTIDE SEQUENCE [LARGE SCALE GENOMIC DNA]</scope>
    <source>
        <strain evidence="15 16">RmlP001</strain>
    </source>
</reference>
<dbReference type="Proteomes" id="UP000289411">
    <property type="component" value="Unassembled WGS sequence"/>
</dbReference>
<dbReference type="Gene3D" id="3.40.50.880">
    <property type="match status" value="1"/>
</dbReference>
<keyword evidence="6 11" id="KW-0862">Zinc</keyword>
<evidence type="ECO:0000259" key="14">
    <source>
        <dbReference type="Pfam" id="PF08533"/>
    </source>
</evidence>
<evidence type="ECO:0000313" key="15">
    <source>
        <dbReference type="EMBL" id="RYB05234.1"/>
    </source>
</evidence>
<comment type="catalytic activity">
    <reaction evidence="1 8">
        <text>Hydrolysis of terminal non-reducing beta-D-galactose residues in beta-D-galactosides.</text>
        <dbReference type="EC" id="3.2.1.23"/>
    </reaction>
</comment>
<dbReference type="InterPro" id="IPR013739">
    <property type="entry name" value="Beta_galactosidase_C"/>
</dbReference>
<dbReference type="InterPro" id="IPR013529">
    <property type="entry name" value="Glyco_hydro_42_N"/>
</dbReference>
<dbReference type="Gene3D" id="3.20.20.80">
    <property type="entry name" value="Glycosidases"/>
    <property type="match status" value="1"/>
</dbReference>
<feature type="binding site" evidence="10">
    <location>
        <position position="102"/>
    </location>
    <ligand>
        <name>substrate</name>
    </ligand>
</feature>
<gene>
    <name evidence="15" type="ORF">D3272_09780</name>
</gene>
<proteinExistence type="inferred from homology"/>
<feature type="binding site" evidence="11">
    <location>
        <position position="150"/>
    </location>
    <ligand>
        <name>Zn(2+)</name>
        <dbReference type="ChEBI" id="CHEBI:29105"/>
    </ligand>
</feature>
<dbReference type="RefSeq" id="WP_129218984.1">
    <property type="nucleotide sequence ID" value="NZ_QYBC01000007.1"/>
</dbReference>
<evidence type="ECO:0000259" key="12">
    <source>
        <dbReference type="Pfam" id="PF02449"/>
    </source>
</evidence>
<feature type="active site" description="Proton donor" evidence="9">
    <location>
        <position position="141"/>
    </location>
</feature>
<dbReference type="PANTHER" id="PTHR36447:SF2">
    <property type="entry name" value="BETA-GALACTOSIDASE YESZ"/>
    <property type="match status" value="1"/>
</dbReference>
<keyword evidence="4 11" id="KW-0479">Metal-binding</keyword>
<accession>A0A4Q2REX9</accession>
<keyword evidence="5 8" id="KW-0378">Hydrolase</keyword>
<evidence type="ECO:0000256" key="10">
    <source>
        <dbReference type="PIRSR" id="PIRSR001084-2"/>
    </source>
</evidence>
<dbReference type="PANTHER" id="PTHR36447">
    <property type="entry name" value="BETA-GALACTOSIDASE GANA"/>
    <property type="match status" value="1"/>
</dbReference>
<evidence type="ECO:0000256" key="3">
    <source>
        <dbReference type="ARBA" id="ARBA00012756"/>
    </source>
</evidence>
<dbReference type="InterPro" id="IPR013780">
    <property type="entry name" value="Glyco_hydro_b"/>
</dbReference>
<evidence type="ECO:0000256" key="8">
    <source>
        <dbReference type="PIRNR" id="PIRNR001084"/>
    </source>
</evidence>
<feature type="domain" description="Glycoside hydrolase family 42 N-terminal" evidence="12">
    <location>
        <begin position="5"/>
        <end position="389"/>
    </location>
</feature>
<keyword evidence="16" id="KW-1185">Reference proteome</keyword>
<feature type="binding site" evidence="10">
    <location>
        <position position="140"/>
    </location>
    <ligand>
        <name>substrate</name>
    </ligand>
</feature>
<organism evidence="15 16">
    <name type="scientific">Lichenibacterium ramalinae</name>
    <dbReference type="NCBI Taxonomy" id="2316527"/>
    <lineage>
        <taxon>Bacteria</taxon>
        <taxon>Pseudomonadati</taxon>
        <taxon>Pseudomonadota</taxon>
        <taxon>Alphaproteobacteria</taxon>
        <taxon>Hyphomicrobiales</taxon>
        <taxon>Lichenihabitantaceae</taxon>
        <taxon>Lichenibacterium</taxon>
    </lineage>
</organism>
<dbReference type="EC" id="3.2.1.23" evidence="3 8"/>
<dbReference type="CDD" id="cd03143">
    <property type="entry name" value="A4_beta-galactosidase_middle_domain"/>
    <property type="match status" value="1"/>
</dbReference>
<dbReference type="SUPFAM" id="SSF51445">
    <property type="entry name" value="(Trans)glycosidases"/>
    <property type="match status" value="1"/>
</dbReference>
<feature type="domain" description="Beta-galactosidase C-terminal" evidence="14">
    <location>
        <begin position="596"/>
        <end position="642"/>
    </location>
</feature>
<dbReference type="InterPro" id="IPR017853">
    <property type="entry name" value="GH"/>
</dbReference>
<dbReference type="Pfam" id="PF08533">
    <property type="entry name" value="Glyco_hydro_42C"/>
    <property type="match status" value="1"/>
</dbReference>
<name>A0A4Q2REX9_9HYPH</name>
<evidence type="ECO:0000256" key="5">
    <source>
        <dbReference type="ARBA" id="ARBA00022801"/>
    </source>
</evidence>
<dbReference type="GO" id="GO:0009341">
    <property type="term" value="C:beta-galactosidase complex"/>
    <property type="evidence" value="ECO:0007669"/>
    <property type="project" value="InterPro"/>
</dbReference>
<sequence length="643" mass="71222">MLGVCYYPEQWPAAMWAEDARRMREVGISFVRVAEFAWSRLEPRPGELRFEWLDEVIAILGAAGLRVVLGTPTATPPKWLADRSPEVLMVDAQGRRRRHGGRRHTDLSSPVFWEESRRIVALMAERYGRDPHVAGWQVDNEFGCHDSAVCYSPAAEAGFRLWLERRYGTVEALNAAWGTVFWSMEYGSFAEVDAPHLVVADAAPAHLLDFQRYSSDRIAAYGQMQADTIRAASRDQFVTTNFMGMFFELDPFDAMRAYDFASWDSYPLGHTDRLTLPGDENQVFARTGHPDVPGFSNDFYRAAGRGRFWIMEQQPGPVNWAEHNPAPLPGMVRLWTWQALAQGAEVVSYFRWRQVPYAQEQMHAALNRPDDRLDRGGHEAAQVARELAALPLDPPARAPVALVVDLETEWITRFLPQSREFTYKSILLSWYTELRGLGLDVDVLRPGDDLSGYALTVVPTLGTVSEAALASFRDAGGVVLYGPRTGAKTADFAIPPNLPPGRLQDLIPLKVARVETLRPEMPVAVAGTVAGAGGLWREFIESDLEPLARFDDGEGAFYAAGRHHYLAACPDPTLLAAVMAYVVGEAGLESARLPRGLRLQRRGSLTFALNFGPDAVEAPAPAGAAFVLGGRRVAPQDVAAWRC</sequence>
<dbReference type="SUPFAM" id="SSF52317">
    <property type="entry name" value="Class I glutamine amidotransferase-like"/>
    <property type="match status" value="1"/>
</dbReference>
<evidence type="ECO:0000259" key="13">
    <source>
        <dbReference type="Pfam" id="PF08532"/>
    </source>
</evidence>
<reference evidence="15 16" key="2">
    <citation type="submission" date="2019-02" db="EMBL/GenBank/DDBJ databases">
        <title>'Lichenibacterium ramalinii' gen. nov. sp. nov., 'Lichenibacterium minor' gen. nov. sp. nov.</title>
        <authorList>
            <person name="Pankratov T."/>
        </authorList>
    </citation>
    <scope>NUCLEOTIDE SEQUENCE [LARGE SCALE GENOMIC DNA]</scope>
    <source>
        <strain evidence="15 16">RmlP001</strain>
    </source>
</reference>
<feature type="binding site" evidence="10">
    <location>
        <position position="320"/>
    </location>
    <ligand>
        <name>substrate</name>
    </ligand>
</feature>
<comment type="caution">
    <text evidence="15">The sequence shown here is derived from an EMBL/GenBank/DDBJ whole genome shotgun (WGS) entry which is preliminary data.</text>
</comment>
<dbReference type="EMBL" id="QYBC01000007">
    <property type="protein sequence ID" value="RYB05234.1"/>
    <property type="molecule type" value="Genomic_DNA"/>
</dbReference>
<dbReference type="InterPro" id="IPR003476">
    <property type="entry name" value="Glyco_hydro_42"/>
</dbReference>
<keyword evidence="7 8" id="KW-0326">Glycosidase</keyword>
<dbReference type="GO" id="GO:0046872">
    <property type="term" value="F:metal ion binding"/>
    <property type="evidence" value="ECO:0007669"/>
    <property type="project" value="UniProtKB-KW"/>
</dbReference>
<evidence type="ECO:0000313" key="16">
    <source>
        <dbReference type="Proteomes" id="UP000289411"/>
    </source>
</evidence>
<dbReference type="InterPro" id="IPR029062">
    <property type="entry name" value="Class_I_gatase-like"/>
</dbReference>
<dbReference type="OrthoDB" id="9800974at2"/>
<dbReference type="Pfam" id="PF08532">
    <property type="entry name" value="Glyco_hydro_42M"/>
    <property type="match status" value="1"/>
</dbReference>